<protein>
    <recommendedName>
        <fullName evidence="3">RNA polymerase sigma factor 70 region 4 type 2 domain-containing protein</fullName>
    </recommendedName>
</protein>
<evidence type="ECO:0000313" key="2">
    <source>
        <dbReference type="Proteomes" id="UP000192276"/>
    </source>
</evidence>
<keyword evidence="2" id="KW-1185">Reference proteome</keyword>
<accession>A0A1V9FE34</accession>
<dbReference type="SUPFAM" id="SSF88659">
    <property type="entry name" value="Sigma3 and sigma4 domains of RNA polymerase sigma factors"/>
    <property type="match status" value="1"/>
</dbReference>
<dbReference type="InterPro" id="IPR013324">
    <property type="entry name" value="RNA_pol_sigma_r3/r4-like"/>
</dbReference>
<dbReference type="InterPro" id="IPR036388">
    <property type="entry name" value="WH-like_DNA-bd_sf"/>
</dbReference>
<proteinExistence type="predicted"/>
<dbReference type="RefSeq" id="WP_081168859.1">
    <property type="nucleotide sequence ID" value="NZ_LWBP01000199.1"/>
</dbReference>
<dbReference type="STRING" id="550983.A4R26_05520"/>
<evidence type="ECO:0008006" key="3">
    <source>
        <dbReference type="Google" id="ProtNLM"/>
    </source>
</evidence>
<dbReference type="Gene3D" id="1.10.10.10">
    <property type="entry name" value="Winged helix-like DNA-binding domain superfamily/Winged helix DNA-binding domain"/>
    <property type="match status" value="1"/>
</dbReference>
<evidence type="ECO:0000313" key="1">
    <source>
        <dbReference type="EMBL" id="OQP56618.1"/>
    </source>
</evidence>
<sequence length="102" mass="11751">MPTVEEPAIIKKYEIEYLRRLIDLALGKLKLEKQCESVIRLTMKNMENAEIAKTLNISMNQVYTQKSKGLKALKKFMEENGDKYDIPVVVLLLALLFKICFG</sequence>
<dbReference type="OrthoDB" id="657552at2"/>
<name>A0A1V9FE34_9BACT</name>
<comment type="caution">
    <text evidence="1">The sequence shown here is derived from an EMBL/GenBank/DDBJ whole genome shotgun (WGS) entry which is preliminary data.</text>
</comment>
<dbReference type="EMBL" id="LWBP01000199">
    <property type="protein sequence ID" value="OQP56618.1"/>
    <property type="molecule type" value="Genomic_DNA"/>
</dbReference>
<gene>
    <name evidence="1" type="ORF">A4R26_05520</name>
</gene>
<reference evidence="2" key="1">
    <citation type="submission" date="2016-04" db="EMBL/GenBank/DDBJ databases">
        <authorList>
            <person name="Chen L."/>
            <person name="Zhuang W."/>
            <person name="Wang G."/>
        </authorList>
    </citation>
    <scope>NUCLEOTIDE SEQUENCE [LARGE SCALE GENOMIC DNA]</scope>
    <source>
        <strain evidence="2">208</strain>
    </source>
</reference>
<dbReference type="AlphaFoldDB" id="A0A1V9FE34"/>
<organism evidence="1 2">
    <name type="scientific">Niastella populi</name>
    <dbReference type="NCBI Taxonomy" id="550983"/>
    <lineage>
        <taxon>Bacteria</taxon>
        <taxon>Pseudomonadati</taxon>
        <taxon>Bacteroidota</taxon>
        <taxon>Chitinophagia</taxon>
        <taxon>Chitinophagales</taxon>
        <taxon>Chitinophagaceae</taxon>
        <taxon>Niastella</taxon>
    </lineage>
</organism>
<dbReference type="Proteomes" id="UP000192276">
    <property type="component" value="Unassembled WGS sequence"/>
</dbReference>